<dbReference type="InterPro" id="IPR036291">
    <property type="entry name" value="NAD(P)-bd_dom_sf"/>
</dbReference>
<protein>
    <submittedName>
        <fullName evidence="5">Oxidoreductase</fullName>
        <ecNumber evidence="5">1.1.1.67</ecNumber>
    </submittedName>
</protein>
<evidence type="ECO:0000256" key="1">
    <source>
        <dbReference type="ARBA" id="ARBA00023002"/>
    </source>
</evidence>
<evidence type="ECO:0000313" key="6">
    <source>
        <dbReference type="Proteomes" id="UP000095651"/>
    </source>
</evidence>
<evidence type="ECO:0000256" key="2">
    <source>
        <dbReference type="ARBA" id="ARBA00048615"/>
    </source>
</evidence>
<reference evidence="5 6" key="1">
    <citation type="submission" date="2015-09" db="EMBL/GenBank/DDBJ databases">
        <authorList>
            <consortium name="Pathogen Informatics"/>
        </authorList>
    </citation>
    <scope>NUCLEOTIDE SEQUENCE [LARGE SCALE GENOMIC DNA]</scope>
    <source>
        <strain evidence="5 6">2789STDY5608850</strain>
    </source>
</reference>
<name>A0A174KH48_9FIRM</name>
<dbReference type="Proteomes" id="UP000095651">
    <property type="component" value="Unassembled WGS sequence"/>
</dbReference>
<proteinExistence type="predicted"/>
<dbReference type="SUPFAM" id="SSF51735">
    <property type="entry name" value="NAD(P)-binding Rossmann-fold domains"/>
    <property type="match status" value="1"/>
</dbReference>
<gene>
    <name evidence="5" type="primary">mtlK</name>
    <name evidence="5" type="ORF">ERS852407_04965</name>
</gene>
<dbReference type="EC" id="1.1.1.67" evidence="5"/>
<feature type="domain" description="Mannitol dehydrogenase C-terminal" evidence="4">
    <location>
        <begin position="323"/>
        <end position="476"/>
    </location>
</feature>
<evidence type="ECO:0000259" key="3">
    <source>
        <dbReference type="Pfam" id="PF01232"/>
    </source>
</evidence>
<dbReference type="PANTHER" id="PTHR43362">
    <property type="entry name" value="MANNITOL DEHYDROGENASE DSF1-RELATED"/>
    <property type="match status" value="1"/>
</dbReference>
<dbReference type="Gene3D" id="3.40.50.720">
    <property type="entry name" value="NAD(P)-binding Rossmann-like Domain"/>
    <property type="match status" value="1"/>
</dbReference>
<dbReference type="AlphaFoldDB" id="A0A174KH48"/>
<dbReference type="GO" id="GO:0008926">
    <property type="term" value="F:mannitol-1-phosphate 5-dehydrogenase activity"/>
    <property type="evidence" value="ECO:0007669"/>
    <property type="project" value="UniProtKB-EC"/>
</dbReference>
<dbReference type="PANTHER" id="PTHR43362:SF1">
    <property type="entry name" value="MANNITOL DEHYDROGENASE 2-RELATED"/>
    <property type="match status" value="1"/>
</dbReference>
<dbReference type="Pfam" id="PF01232">
    <property type="entry name" value="Mannitol_dh"/>
    <property type="match status" value="1"/>
</dbReference>
<dbReference type="SUPFAM" id="SSF48179">
    <property type="entry name" value="6-phosphogluconate dehydrogenase C-terminal domain-like"/>
    <property type="match status" value="1"/>
</dbReference>
<dbReference type="InterPro" id="IPR050988">
    <property type="entry name" value="Mannitol_DH/Oxidoreductase"/>
</dbReference>
<feature type="domain" description="Mannitol dehydrogenase N-terminal" evidence="3">
    <location>
        <begin position="40"/>
        <end position="308"/>
    </location>
</feature>
<keyword evidence="1 5" id="KW-0560">Oxidoreductase</keyword>
<dbReference type="EMBL" id="CYZE01000018">
    <property type="protein sequence ID" value="CUP10101.1"/>
    <property type="molecule type" value="Genomic_DNA"/>
</dbReference>
<accession>A0A174KH48</accession>
<organism evidence="5 6">
    <name type="scientific">Hungatella hathewayi</name>
    <dbReference type="NCBI Taxonomy" id="154046"/>
    <lineage>
        <taxon>Bacteria</taxon>
        <taxon>Bacillati</taxon>
        <taxon>Bacillota</taxon>
        <taxon>Clostridia</taxon>
        <taxon>Lachnospirales</taxon>
        <taxon>Lachnospiraceae</taxon>
        <taxon>Hungatella</taxon>
    </lineage>
</organism>
<dbReference type="Gene3D" id="1.10.1040.10">
    <property type="entry name" value="N-(1-d-carboxylethyl)-l-norvaline Dehydrogenase, domain 2"/>
    <property type="match status" value="1"/>
</dbReference>
<dbReference type="RefSeq" id="WP_055659237.1">
    <property type="nucleotide sequence ID" value="NZ_CABIXC010000018.1"/>
</dbReference>
<sequence length="536" mass="59929">MKLTLEGIKDKQLWSQAGIELPSYDLEELAQRTKEAPVWVHFGIGNIFRIFIGSIADRLITDGLMDRGIVCVETFDYETIDRIYKPYDNLSLSVILNNDGTTEKRVFGCFTEARKGVPDGTEDRQRLREIFANPSLQMVSFTITEKGYALRGADGQYYRFIQDDIDYGPDRAAGAVAIIAAMLLERYRAGAKPLALVSMDNCSHNGEKLRSAVLEIGQEWKKKGFVDEEFLSYISDEEKIAFPWSMIDKITPRPSEAVKAMLQDAGVEDMDIVVTDKQTYIAPFVNAEEPQYLVVEDHFPNGRPALEKAGVYMTSREIVNKAERMKVTVCLNPIHTALAPYGCMLGFNLFSDQMSDRELVKLAEKVGLQEGMEFVEDPGIISPKAFIDECINVRFSNPYLGDTPQRIAVDTSQMVGIRFGENIKACVHKYGDAKKLKGIQLAIAGWLRYLLAVDDEGKPFALSPDPMIPELQGQMAGIAWGDPDSLKDQLRPILGNANIFGIDLYEAGIGDDITEMVREEIAGKGAVREVLRKYLK</sequence>
<dbReference type="InterPro" id="IPR008927">
    <property type="entry name" value="6-PGluconate_DH-like_C_sf"/>
</dbReference>
<comment type="catalytic activity">
    <reaction evidence="2">
        <text>D-mannitol 1-phosphate + NAD(+) = beta-D-fructose 6-phosphate + NADH + H(+)</text>
        <dbReference type="Rhea" id="RHEA:19661"/>
        <dbReference type="ChEBI" id="CHEBI:15378"/>
        <dbReference type="ChEBI" id="CHEBI:57540"/>
        <dbReference type="ChEBI" id="CHEBI:57634"/>
        <dbReference type="ChEBI" id="CHEBI:57945"/>
        <dbReference type="ChEBI" id="CHEBI:61381"/>
        <dbReference type="EC" id="1.1.1.17"/>
    </reaction>
</comment>
<dbReference type="GO" id="GO:0050086">
    <property type="term" value="F:mannitol 2-dehydrogenase activity"/>
    <property type="evidence" value="ECO:0007669"/>
    <property type="project" value="UniProtKB-EC"/>
</dbReference>
<dbReference type="Pfam" id="PF08125">
    <property type="entry name" value="Mannitol_dh_C"/>
    <property type="match status" value="1"/>
</dbReference>
<dbReference type="InterPro" id="IPR013131">
    <property type="entry name" value="Mannitol_DH_N"/>
</dbReference>
<dbReference type="InterPro" id="IPR013118">
    <property type="entry name" value="Mannitol_DH_C"/>
</dbReference>
<dbReference type="InterPro" id="IPR013328">
    <property type="entry name" value="6PGD_dom2"/>
</dbReference>
<evidence type="ECO:0000313" key="5">
    <source>
        <dbReference type="EMBL" id="CUP10101.1"/>
    </source>
</evidence>
<evidence type="ECO:0000259" key="4">
    <source>
        <dbReference type="Pfam" id="PF08125"/>
    </source>
</evidence>